<reference evidence="2 3" key="1">
    <citation type="submission" date="2020-08" db="EMBL/GenBank/DDBJ databases">
        <title>Genomic Encyclopedia of Type Strains, Phase IV (KMG-IV): sequencing the most valuable type-strain genomes for metagenomic binning, comparative biology and taxonomic classification.</title>
        <authorList>
            <person name="Goeker M."/>
        </authorList>
    </citation>
    <scope>NUCLEOTIDE SEQUENCE [LARGE SCALE GENOMIC DNA]</scope>
    <source>
        <strain evidence="2 3">DSM 102189</strain>
    </source>
</reference>
<name>A0A841LED5_9SPHN</name>
<proteinExistence type="predicted"/>
<keyword evidence="3" id="KW-1185">Reference proteome</keyword>
<dbReference type="PANTHER" id="PTHR43610:SF1">
    <property type="entry name" value="N-ACETYLTRANSFERASE DOMAIN-CONTAINING PROTEIN"/>
    <property type="match status" value="1"/>
</dbReference>
<dbReference type="SUPFAM" id="SSF55729">
    <property type="entry name" value="Acyl-CoA N-acyltransferases (Nat)"/>
    <property type="match status" value="1"/>
</dbReference>
<dbReference type="PROSITE" id="PS51186">
    <property type="entry name" value="GNAT"/>
    <property type="match status" value="1"/>
</dbReference>
<dbReference type="RefSeq" id="WP_184200031.1">
    <property type="nucleotide sequence ID" value="NZ_BMOX01000101.1"/>
</dbReference>
<comment type="caution">
    <text evidence="2">The sequence shown here is derived from an EMBL/GenBank/DDBJ whole genome shotgun (WGS) entry which is preliminary data.</text>
</comment>
<dbReference type="InterPro" id="IPR000182">
    <property type="entry name" value="GNAT_dom"/>
</dbReference>
<evidence type="ECO:0000313" key="2">
    <source>
        <dbReference type="EMBL" id="MBB6228175.1"/>
    </source>
</evidence>
<keyword evidence="2" id="KW-0808">Transferase</keyword>
<evidence type="ECO:0000313" key="3">
    <source>
        <dbReference type="Proteomes" id="UP000538147"/>
    </source>
</evidence>
<accession>A0A841LED5</accession>
<feature type="domain" description="N-acetyltransferase" evidence="1">
    <location>
        <begin position="31"/>
        <end position="178"/>
    </location>
</feature>
<dbReference type="AlphaFoldDB" id="A0A841LED5"/>
<dbReference type="InterPro" id="IPR016181">
    <property type="entry name" value="Acyl_CoA_acyltransferase"/>
</dbReference>
<gene>
    <name evidence="2" type="ORF">FHS79_002360</name>
</gene>
<dbReference type="PANTHER" id="PTHR43610">
    <property type="entry name" value="BLL6696 PROTEIN"/>
    <property type="match status" value="1"/>
</dbReference>
<protein>
    <submittedName>
        <fullName evidence="2">RimJ/RimL family protein N-acetyltransferase</fullName>
    </submittedName>
</protein>
<evidence type="ECO:0000259" key="1">
    <source>
        <dbReference type="PROSITE" id="PS51186"/>
    </source>
</evidence>
<dbReference type="Gene3D" id="3.40.630.30">
    <property type="match status" value="1"/>
</dbReference>
<dbReference type="Pfam" id="PF13302">
    <property type="entry name" value="Acetyltransf_3"/>
    <property type="match status" value="1"/>
</dbReference>
<sequence length="193" mass="20949">MTTLIDALHVPLAAGRVRLERFDTAIHAELLRTACAQDPDIWHIYSVSLNGDQFEAGLAKLTAPANRAYAIFDGAAMVGCTSWYGWDDASRSVAIGFTYLAPAVRGDGFNLALKALMIGHARACSVIRIHFDIDVRNTRSQAAVLKLGATREGVLRANKRTWTGHLRDTAIFSLLPGEESDSLKAAIAALSRR</sequence>
<organism evidence="2 3">
    <name type="scientific">Polymorphobacter multimanifer</name>
    <dbReference type="NCBI Taxonomy" id="1070431"/>
    <lineage>
        <taxon>Bacteria</taxon>
        <taxon>Pseudomonadati</taxon>
        <taxon>Pseudomonadota</taxon>
        <taxon>Alphaproteobacteria</taxon>
        <taxon>Sphingomonadales</taxon>
        <taxon>Sphingosinicellaceae</taxon>
        <taxon>Polymorphobacter</taxon>
    </lineage>
</organism>
<dbReference type="Proteomes" id="UP000538147">
    <property type="component" value="Unassembled WGS sequence"/>
</dbReference>
<dbReference type="GO" id="GO:0016747">
    <property type="term" value="F:acyltransferase activity, transferring groups other than amino-acyl groups"/>
    <property type="evidence" value="ECO:0007669"/>
    <property type="project" value="InterPro"/>
</dbReference>
<dbReference type="EMBL" id="JACIIV010000016">
    <property type="protein sequence ID" value="MBB6228175.1"/>
    <property type="molecule type" value="Genomic_DNA"/>
</dbReference>